<dbReference type="Proteomes" id="UP000499080">
    <property type="component" value="Unassembled WGS sequence"/>
</dbReference>
<sequence length="271" mass="31320">MFVMPNLTLRESSLVPPRCSFTHNRRHFHRVSLFRAIHLQLIDLRELSQKSCLSINTYLLDGSERMRAILATKQRTVSPGELFWRESPVPLPLCYDRNILVQDLLPQWKSEWDSANTAHELLPDPSLKHHKWSRFEIMFVSEYGPSATSLPRFHLRSTDVCSCGEMGSPIHFATSRPLTSSWHFSPLSSANLLLWKPAGVFSPKLSRILPQKGAVSPSPARLKKFESIITQNPMTTRRFFIIVIEKYLGKEWNSKRCVTIFLSYRLRDKLT</sequence>
<protein>
    <submittedName>
        <fullName evidence="1">Uncharacterized protein</fullName>
    </submittedName>
</protein>
<reference evidence="1 2" key="1">
    <citation type="journal article" date="2019" name="Sci. Rep.">
        <title>Orb-weaving spider Araneus ventricosus genome elucidates the spidroin gene catalogue.</title>
        <authorList>
            <person name="Kono N."/>
            <person name="Nakamura H."/>
            <person name="Ohtoshi R."/>
            <person name="Moran D.A.P."/>
            <person name="Shinohara A."/>
            <person name="Yoshida Y."/>
            <person name="Fujiwara M."/>
            <person name="Mori M."/>
            <person name="Tomita M."/>
            <person name="Arakawa K."/>
        </authorList>
    </citation>
    <scope>NUCLEOTIDE SEQUENCE [LARGE SCALE GENOMIC DNA]</scope>
</reference>
<evidence type="ECO:0000313" key="2">
    <source>
        <dbReference type="Proteomes" id="UP000499080"/>
    </source>
</evidence>
<evidence type="ECO:0000313" key="1">
    <source>
        <dbReference type="EMBL" id="GBO28329.1"/>
    </source>
</evidence>
<proteinExistence type="predicted"/>
<dbReference type="EMBL" id="BGPR01051383">
    <property type="protein sequence ID" value="GBO28329.1"/>
    <property type="molecule type" value="Genomic_DNA"/>
</dbReference>
<dbReference type="AlphaFoldDB" id="A0A4Y2VT48"/>
<keyword evidence="2" id="KW-1185">Reference proteome</keyword>
<name>A0A4Y2VT48_ARAVE</name>
<comment type="caution">
    <text evidence="1">The sequence shown here is derived from an EMBL/GenBank/DDBJ whole genome shotgun (WGS) entry which is preliminary data.</text>
</comment>
<gene>
    <name evidence="1" type="ORF">AVEN_45365_1</name>
</gene>
<organism evidence="1 2">
    <name type="scientific">Araneus ventricosus</name>
    <name type="common">Orbweaver spider</name>
    <name type="synonym">Epeira ventricosa</name>
    <dbReference type="NCBI Taxonomy" id="182803"/>
    <lineage>
        <taxon>Eukaryota</taxon>
        <taxon>Metazoa</taxon>
        <taxon>Ecdysozoa</taxon>
        <taxon>Arthropoda</taxon>
        <taxon>Chelicerata</taxon>
        <taxon>Arachnida</taxon>
        <taxon>Araneae</taxon>
        <taxon>Araneomorphae</taxon>
        <taxon>Entelegynae</taxon>
        <taxon>Araneoidea</taxon>
        <taxon>Araneidae</taxon>
        <taxon>Araneus</taxon>
    </lineage>
</organism>
<accession>A0A4Y2VT48</accession>